<feature type="non-terminal residue" evidence="1">
    <location>
        <position position="1"/>
    </location>
</feature>
<gene>
    <name evidence="1" type="ORF">FNJ47_47970</name>
</gene>
<comment type="caution">
    <text evidence="1">The sequence shown here is derived from an EMBL/GenBank/DDBJ whole genome shotgun (WGS) entry which is preliminary data.</text>
</comment>
<feature type="non-terminal residue" evidence="1">
    <location>
        <position position="81"/>
    </location>
</feature>
<accession>A0A6P1BYA6</accession>
<evidence type="ECO:0000313" key="2">
    <source>
        <dbReference type="Proteomes" id="UP000468531"/>
    </source>
</evidence>
<reference evidence="1 2" key="1">
    <citation type="journal article" date="2020" name="Arch. Microbiol.">
        <title>Bradyrhizobium uaiense sp. nov., a new highly efficient cowpea symbiont.</title>
        <authorList>
            <person name="Cabral Michel D."/>
            <person name="Azarias Guimaraes A."/>
            <person name="Martins da Costa E."/>
            <person name="Soares de Carvalho T."/>
            <person name="Balsanelli E."/>
            <person name="Willems A."/>
            <person name="Maltempi de Souza E."/>
            <person name="de Souza Moreira F.M."/>
        </authorList>
    </citation>
    <scope>NUCLEOTIDE SEQUENCE [LARGE SCALE GENOMIC DNA]</scope>
    <source>
        <strain evidence="1 2">UFLA 03-164</strain>
    </source>
</reference>
<dbReference type="Proteomes" id="UP000468531">
    <property type="component" value="Unassembled WGS sequence"/>
</dbReference>
<evidence type="ECO:0000313" key="1">
    <source>
        <dbReference type="EMBL" id="NEV03154.1"/>
    </source>
</evidence>
<sequence length="81" mass="9124">VDVKLIWPITKVRGKPRKHHVPDILSIAAEHMLASAKWKAVSWRSGTKGRLKARFAAVRVRTADGPPQRIWDKGQQHLPGD</sequence>
<organism evidence="1 2">
    <name type="scientific">Bradyrhizobium uaiense</name>
    <dbReference type="NCBI Taxonomy" id="2594946"/>
    <lineage>
        <taxon>Bacteria</taxon>
        <taxon>Pseudomonadati</taxon>
        <taxon>Pseudomonadota</taxon>
        <taxon>Alphaproteobacteria</taxon>
        <taxon>Hyphomicrobiales</taxon>
        <taxon>Nitrobacteraceae</taxon>
        <taxon>Bradyrhizobium</taxon>
    </lineage>
</organism>
<name>A0A6P1BYA6_9BRAD</name>
<dbReference type="PANTHER" id="PTHR33627:SF1">
    <property type="entry name" value="TRANSPOSASE"/>
    <property type="match status" value="1"/>
</dbReference>
<proteinExistence type="predicted"/>
<dbReference type="PANTHER" id="PTHR33627">
    <property type="entry name" value="TRANSPOSASE"/>
    <property type="match status" value="1"/>
</dbReference>
<dbReference type="InterPro" id="IPR039365">
    <property type="entry name" value="IS701-like"/>
</dbReference>
<protein>
    <submittedName>
        <fullName evidence="1">IS701 family transposase</fullName>
    </submittedName>
</protein>
<keyword evidence="2" id="KW-1185">Reference proteome</keyword>
<dbReference type="EMBL" id="VKHP01000812">
    <property type="protein sequence ID" value="NEV03154.1"/>
    <property type="molecule type" value="Genomic_DNA"/>
</dbReference>
<dbReference type="AlphaFoldDB" id="A0A6P1BYA6"/>